<keyword evidence="7" id="KW-1185">Reference proteome</keyword>
<feature type="domain" description="HhH-GPD" evidence="5">
    <location>
        <begin position="40"/>
        <end position="199"/>
    </location>
</feature>
<dbReference type="AlphaFoldDB" id="A0A553V023"/>
<evidence type="ECO:0000256" key="2">
    <source>
        <dbReference type="ARBA" id="ARBA00022723"/>
    </source>
</evidence>
<keyword evidence="4" id="KW-0411">Iron-sulfur</keyword>
<dbReference type="GO" id="GO:0051539">
    <property type="term" value="F:4 iron, 4 sulfur cluster binding"/>
    <property type="evidence" value="ECO:0007669"/>
    <property type="project" value="UniProtKB-KW"/>
</dbReference>
<dbReference type="InterPro" id="IPR003265">
    <property type="entry name" value="HhH-GPD_domain"/>
</dbReference>
<name>A0A553V023_9HELI</name>
<accession>A0A553V023</accession>
<dbReference type="GO" id="GO:0004519">
    <property type="term" value="F:endonuclease activity"/>
    <property type="evidence" value="ECO:0007669"/>
    <property type="project" value="UniProtKB-KW"/>
</dbReference>
<dbReference type="Gene3D" id="1.10.340.30">
    <property type="entry name" value="Hypothetical protein, domain 2"/>
    <property type="match status" value="1"/>
</dbReference>
<reference evidence="6" key="1">
    <citation type="submission" date="2019-07" db="EMBL/GenBank/DDBJ databases">
        <title>Helicobacter labacensis sp. nov., Helicobacter mehlei sp. nov. and Helicobacter vulpis sp. nov., isolated from gastric mucosa of red fox (Vulpis vulpis).</title>
        <authorList>
            <person name="Kusar D."/>
            <person name="Gruntar I."/>
            <person name="Pate M."/>
            <person name="Zajc U."/>
            <person name="Ocepek M."/>
        </authorList>
    </citation>
    <scope>NUCLEOTIDE SEQUENCE [LARGE SCALE GENOMIC DNA]</scope>
    <source>
        <strain evidence="6">L8b</strain>
    </source>
</reference>
<dbReference type="InterPro" id="IPR011257">
    <property type="entry name" value="DNA_glycosylase"/>
</dbReference>
<evidence type="ECO:0000256" key="3">
    <source>
        <dbReference type="ARBA" id="ARBA00023004"/>
    </source>
</evidence>
<evidence type="ECO:0000313" key="6">
    <source>
        <dbReference type="EMBL" id="TSA85814.1"/>
    </source>
</evidence>
<dbReference type="GO" id="GO:0006284">
    <property type="term" value="P:base-excision repair"/>
    <property type="evidence" value="ECO:0007669"/>
    <property type="project" value="InterPro"/>
</dbReference>
<keyword evidence="6" id="KW-0255">Endonuclease</keyword>
<keyword evidence="6" id="KW-0378">Hydrolase</keyword>
<dbReference type="SMART" id="SM00478">
    <property type="entry name" value="ENDO3c"/>
    <property type="match status" value="1"/>
</dbReference>
<keyword evidence="1" id="KW-0004">4Fe-4S</keyword>
<evidence type="ECO:0000313" key="7">
    <source>
        <dbReference type="Proteomes" id="UP000319322"/>
    </source>
</evidence>
<keyword evidence="6" id="KW-0540">Nuclease</keyword>
<dbReference type="Proteomes" id="UP000319322">
    <property type="component" value="Unassembled WGS sequence"/>
</dbReference>
<sequence length="225" mass="25254">MPFSSLEILMALKRLDLLRDAPPLWWPGAGSFEVVIGAILTQNTRFERAKQSLENLKALGILSPDTQATLTCLAHSKPSDLAPHIAPSGFYNQKAHRLVLLSQNILRDFGGFESFKAQVDRAWLLEQRGIGKESADAILNYACLRPILVVDKYTYQLLLSLGMDIPDYDDLQAFLMHGLQDRPEQTLELYSHQLDLASIYARFHGKIVACMCAKINLKPYLEGKP</sequence>
<proteinExistence type="predicted"/>
<dbReference type="EMBL" id="VKGC01000005">
    <property type="protein sequence ID" value="TSA85814.1"/>
    <property type="molecule type" value="Genomic_DNA"/>
</dbReference>
<evidence type="ECO:0000259" key="5">
    <source>
        <dbReference type="SMART" id="SM00478"/>
    </source>
</evidence>
<protein>
    <submittedName>
        <fullName evidence="6">Endonuclease III</fullName>
    </submittedName>
</protein>
<dbReference type="PANTHER" id="PTHR10359:SF19">
    <property type="entry name" value="DNA REPAIR GLYCOSYLASE MJ1434-RELATED"/>
    <property type="match status" value="1"/>
</dbReference>
<dbReference type="OrthoDB" id="9802365at2"/>
<evidence type="ECO:0000256" key="1">
    <source>
        <dbReference type="ARBA" id="ARBA00022485"/>
    </source>
</evidence>
<comment type="caution">
    <text evidence="6">The sequence shown here is derived from an EMBL/GenBank/DDBJ whole genome shotgun (WGS) entry which is preliminary data.</text>
</comment>
<evidence type="ECO:0000256" key="4">
    <source>
        <dbReference type="ARBA" id="ARBA00023014"/>
    </source>
</evidence>
<keyword evidence="3" id="KW-0408">Iron</keyword>
<reference evidence="6" key="2">
    <citation type="submission" date="2019-07" db="EMBL/GenBank/DDBJ databases">
        <authorList>
            <person name="Papic B."/>
        </authorList>
    </citation>
    <scope>NUCLEOTIDE SEQUENCE [LARGE SCALE GENOMIC DNA]</scope>
    <source>
        <strain evidence="6">L8b</strain>
    </source>
</reference>
<dbReference type="SUPFAM" id="SSF48150">
    <property type="entry name" value="DNA-glycosylase"/>
    <property type="match status" value="1"/>
</dbReference>
<dbReference type="Gene3D" id="1.10.1670.10">
    <property type="entry name" value="Helix-hairpin-Helix base-excision DNA repair enzymes (C-terminal)"/>
    <property type="match status" value="1"/>
</dbReference>
<dbReference type="InterPro" id="IPR023170">
    <property type="entry name" value="HhH_base_excis_C"/>
</dbReference>
<dbReference type="NCBIfam" id="NF010494">
    <property type="entry name" value="PRK13913.1"/>
    <property type="match status" value="1"/>
</dbReference>
<gene>
    <name evidence="6" type="ORF">FNE76_03480</name>
</gene>
<organism evidence="6 7">
    <name type="scientific">Helicobacter mehlei</name>
    <dbReference type="NCBI Taxonomy" id="2316080"/>
    <lineage>
        <taxon>Bacteria</taxon>
        <taxon>Pseudomonadati</taxon>
        <taxon>Campylobacterota</taxon>
        <taxon>Epsilonproteobacteria</taxon>
        <taxon>Campylobacterales</taxon>
        <taxon>Helicobacteraceae</taxon>
        <taxon>Helicobacter</taxon>
    </lineage>
</organism>
<dbReference type="Pfam" id="PF00730">
    <property type="entry name" value="HhH-GPD"/>
    <property type="match status" value="1"/>
</dbReference>
<dbReference type="CDD" id="cd00056">
    <property type="entry name" value="ENDO3c"/>
    <property type="match status" value="1"/>
</dbReference>
<dbReference type="GO" id="GO:0046872">
    <property type="term" value="F:metal ion binding"/>
    <property type="evidence" value="ECO:0007669"/>
    <property type="project" value="UniProtKB-KW"/>
</dbReference>
<keyword evidence="2" id="KW-0479">Metal-binding</keyword>
<dbReference type="RefSeq" id="WP_120947964.1">
    <property type="nucleotide sequence ID" value="NZ_QXQP01000022.1"/>
</dbReference>
<dbReference type="PANTHER" id="PTHR10359">
    <property type="entry name" value="A/G-SPECIFIC ADENINE GLYCOSYLASE/ENDONUCLEASE III"/>
    <property type="match status" value="1"/>
</dbReference>